<feature type="region of interest" description="Disordered" evidence="3">
    <location>
        <begin position="198"/>
        <end position="217"/>
    </location>
</feature>
<evidence type="ECO:0000256" key="3">
    <source>
        <dbReference type="SAM" id="MobiDB-lite"/>
    </source>
</evidence>
<accession>A0A0F7UH20</accession>
<keyword evidence="1" id="KW-0210">Decarboxylase</keyword>
<evidence type="ECO:0000256" key="4">
    <source>
        <dbReference type="SAM" id="SignalP"/>
    </source>
</evidence>
<protein>
    <submittedName>
        <fullName evidence="5">YALI0D21604p, related</fullName>
    </submittedName>
</protein>
<keyword evidence="4" id="KW-0732">Signal</keyword>
<dbReference type="GO" id="GO:0004609">
    <property type="term" value="F:phosphatidylserine decarboxylase activity"/>
    <property type="evidence" value="ECO:0007669"/>
    <property type="project" value="InterPro"/>
</dbReference>
<feature type="chain" id="PRO_5002523130" evidence="4">
    <location>
        <begin position="34"/>
        <end position="986"/>
    </location>
</feature>
<reference evidence="5" key="1">
    <citation type="journal article" date="2015" name="PLoS ONE">
        <title>Comprehensive Evaluation of Toxoplasma gondii VEG and Neospora caninum LIV Genomes with Tachyzoite Stage Transcriptome and Proteome Defines Novel Transcript Features.</title>
        <authorList>
            <person name="Ramaprasad A."/>
            <person name="Mourier T."/>
            <person name="Naeem R."/>
            <person name="Malas T.B."/>
            <person name="Moussa E."/>
            <person name="Panigrahi A."/>
            <person name="Vermont S.J."/>
            <person name="Otto T.D."/>
            <person name="Wastling J."/>
            <person name="Pain A."/>
        </authorList>
    </citation>
    <scope>NUCLEOTIDE SEQUENCE</scope>
    <source>
        <strain evidence="5">Liverpool</strain>
    </source>
</reference>
<dbReference type="GO" id="GO:0006646">
    <property type="term" value="P:phosphatidylethanolamine biosynthetic process"/>
    <property type="evidence" value="ECO:0007669"/>
    <property type="project" value="TreeGrafter"/>
</dbReference>
<evidence type="ECO:0000313" key="5">
    <source>
        <dbReference type="EMBL" id="CEL67870.1"/>
    </source>
</evidence>
<dbReference type="InterPro" id="IPR003817">
    <property type="entry name" value="PS_Dcarbxylase"/>
</dbReference>
<gene>
    <name evidence="5" type="ORF">BN1204_036570</name>
</gene>
<feature type="signal peptide" evidence="4">
    <location>
        <begin position="1"/>
        <end position="33"/>
    </location>
</feature>
<evidence type="ECO:0000256" key="2">
    <source>
        <dbReference type="ARBA" id="ARBA00023239"/>
    </source>
</evidence>
<organism evidence="5">
    <name type="scientific">Neospora caninum (strain Liverpool)</name>
    <dbReference type="NCBI Taxonomy" id="572307"/>
    <lineage>
        <taxon>Eukaryota</taxon>
        <taxon>Sar</taxon>
        <taxon>Alveolata</taxon>
        <taxon>Apicomplexa</taxon>
        <taxon>Conoidasida</taxon>
        <taxon>Coccidia</taxon>
        <taxon>Eucoccidiorida</taxon>
        <taxon>Eimeriorina</taxon>
        <taxon>Sarcocystidae</taxon>
        <taxon>Neospora</taxon>
    </lineage>
</organism>
<proteinExistence type="predicted"/>
<dbReference type="AlphaFoldDB" id="A0A0F7UH20"/>
<evidence type="ECO:0000256" key="1">
    <source>
        <dbReference type="ARBA" id="ARBA00022793"/>
    </source>
</evidence>
<feature type="compositionally biased region" description="Polar residues" evidence="3">
    <location>
        <begin position="198"/>
        <end position="207"/>
    </location>
</feature>
<dbReference type="PANTHER" id="PTHR10067:SF6">
    <property type="entry name" value="PHOSPHATIDYLSERINE DECARBOXYLASE PROENZYME, MITOCHONDRIAL"/>
    <property type="match status" value="1"/>
</dbReference>
<sequence>MEGRTQVLNLRLRWVLLLSIFLRWQQEISFVRAGDPRWENTESARLVFVSNCREDSVKPCGTVEAELKFPKELGTVLTVGTLTQRFEHLLSVGPNVTNKPKPKGVAVTTWPVPPSLFNPTRWLSLRRLLKLPSPFPATQTLDTLRGKTLLVHPLVHTLDDYVTHSQIAVDTSFLNLLPKTGYPPIPTLWMFPSSFTPTTPAHSTSEGGESLKTARDADASSSVPSLTVLTLLGTSPFVTLQSILTSYASQLKVTTQQLPNNPQGPGEGEGEIRIHTPTADKLARLFPSLMYFPLKFLNLENPAAFQIDIVQLHAFPTSLSSYLCTSVEKHLFTEAGLIDLEIAASRQFLVQDGEVFQPLQAAFAARRPWDTNEEQDPTVVLLQWWISEDGKEIWTESPLSWSFPDVDNSTVQEMAESQIGSQWGDDLQQVANVVGFATDWSVSRALIGRLQSAYNIDMEEAFSMADVVAKHSGAQFNSLQSFFMRPINVEAFRTWNPRAFVASPADAVVQNIITVKPKPDGYIRDAVVPQVKSTTFDLMRFLFGGSAGNNAGIKLNSTDNRLILSIHYLSPQDYHRFHSPADWTISESIYLPGCTPSVNRATLSSRDGVLHHYERTNLIGHWDPLARGEKLFFSVALVAARFVGGLSLFWEEQPLKPRGPKCPCSKADVYGSESKAHDLPVCMGQELGSFRLGSTVVLAYEAPMDFDPTLLGECARASVLQPAVVSRSGLRRPLLPRCAAFATNYESPLHYLDAIKENLQFGEQLRHNFLLPPKWRKAGRARAEKIRAIERGLIGRFALSKYLFLFGEQILGPKAHLLLAQPFTLSQAGGEDKLGRFLPKCYRDSNSINVELTGRLSTVSLILPVNGNEKLLFKHPFYGCVGDAALGKVSRGIDAIWRLHGSHLQVELTLTVGTVIGSEPRKISVAENKLVMEADCNKNWLNHAPGTTVTACMLQSMKREVDSNPKLTSLKNRDLWQAYKGVQSVS</sequence>
<name>A0A0F7UH20_NEOCL</name>
<dbReference type="PANTHER" id="PTHR10067">
    <property type="entry name" value="PHOSPHATIDYLSERINE DECARBOXYLASE"/>
    <property type="match status" value="1"/>
</dbReference>
<dbReference type="EMBL" id="LN714483">
    <property type="protein sequence ID" value="CEL67870.1"/>
    <property type="molecule type" value="Genomic_DNA"/>
</dbReference>
<dbReference type="GO" id="GO:0005739">
    <property type="term" value="C:mitochondrion"/>
    <property type="evidence" value="ECO:0007669"/>
    <property type="project" value="TreeGrafter"/>
</dbReference>
<keyword evidence="2" id="KW-0456">Lyase</keyword>
<dbReference type="Pfam" id="PF02666">
    <property type="entry name" value="PS_Dcarbxylase"/>
    <property type="match status" value="1"/>
</dbReference>